<dbReference type="PANTHER" id="PTHR37245">
    <property type="entry name" value="PAMP-INDUCED SECRETED PEPTIDE 1"/>
    <property type="match status" value="1"/>
</dbReference>
<sequence length="116" mass="12991">MYFRRETTSLIIFVMFVVVLCHAHVEATRVLPEDFASANHLATYPSPYERAKLTMACWLERLASGPSPRARVLAEDFAYANHLVTYPSAYEKAKLSMACWLERLASDGPSSKGPGH</sequence>
<dbReference type="Proteomes" id="UP000626092">
    <property type="component" value="Unassembled WGS sequence"/>
</dbReference>
<proteinExistence type="predicted"/>
<protein>
    <submittedName>
        <fullName evidence="2">Uncharacterized protein</fullName>
    </submittedName>
</protein>
<accession>A0A834LSV8</accession>
<evidence type="ECO:0000313" key="3">
    <source>
        <dbReference type="Proteomes" id="UP000626092"/>
    </source>
</evidence>
<comment type="caution">
    <text evidence="2">The sequence shown here is derived from an EMBL/GenBank/DDBJ whole genome shotgun (WGS) entry which is preliminary data.</text>
</comment>
<evidence type="ECO:0000313" key="2">
    <source>
        <dbReference type="EMBL" id="KAF7150940.1"/>
    </source>
</evidence>
<keyword evidence="3" id="KW-1185">Reference proteome</keyword>
<dbReference type="OrthoDB" id="1872350at2759"/>
<gene>
    <name evidence="2" type="ORF">RHSIM_Rhsim02G0083100</name>
</gene>
<dbReference type="EMBL" id="WJXA01000002">
    <property type="protein sequence ID" value="KAF7150940.1"/>
    <property type="molecule type" value="Genomic_DNA"/>
</dbReference>
<dbReference type="InterPro" id="IPR040273">
    <property type="entry name" value="PIP1"/>
</dbReference>
<keyword evidence="1" id="KW-0732">Signal</keyword>
<dbReference type="GO" id="GO:0006952">
    <property type="term" value="P:defense response"/>
    <property type="evidence" value="ECO:0007669"/>
    <property type="project" value="InterPro"/>
</dbReference>
<reference evidence="2" key="1">
    <citation type="submission" date="2019-11" db="EMBL/GenBank/DDBJ databases">
        <authorList>
            <person name="Liu Y."/>
            <person name="Hou J."/>
            <person name="Li T.-Q."/>
            <person name="Guan C.-H."/>
            <person name="Wu X."/>
            <person name="Wu H.-Z."/>
            <person name="Ling F."/>
            <person name="Zhang R."/>
            <person name="Shi X.-G."/>
            <person name="Ren J.-P."/>
            <person name="Chen E.-F."/>
            <person name="Sun J.-M."/>
        </authorList>
    </citation>
    <scope>NUCLEOTIDE SEQUENCE</scope>
    <source>
        <strain evidence="2">Adult_tree_wgs_1</strain>
        <tissue evidence="2">Leaves</tissue>
    </source>
</reference>
<evidence type="ECO:0000256" key="1">
    <source>
        <dbReference type="SAM" id="SignalP"/>
    </source>
</evidence>
<name>A0A834LSV8_RHOSS</name>
<organism evidence="2 3">
    <name type="scientific">Rhododendron simsii</name>
    <name type="common">Sims's rhododendron</name>
    <dbReference type="NCBI Taxonomy" id="118357"/>
    <lineage>
        <taxon>Eukaryota</taxon>
        <taxon>Viridiplantae</taxon>
        <taxon>Streptophyta</taxon>
        <taxon>Embryophyta</taxon>
        <taxon>Tracheophyta</taxon>
        <taxon>Spermatophyta</taxon>
        <taxon>Magnoliopsida</taxon>
        <taxon>eudicotyledons</taxon>
        <taxon>Gunneridae</taxon>
        <taxon>Pentapetalae</taxon>
        <taxon>asterids</taxon>
        <taxon>Ericales</taxon>
        <taxon>Ericaceae</taxon>
        <taxon>Ericoideae</taxon>
        <taxon>Rhodoreae</taxon>
        <taxon>Rhododendron</taxon>
    </lineage>
</organism>
<feature type="chain" id="PRO_5032960715" evidence="1">
    <location>
        <begin position="28"/>
        <end position="116"/>
    </location>
</feature>
<dbReference type="AlphaFoldDB" id="A0A834LSV8"/>
<feature type="signal peptide" evidence="1">
    <location>
        <begin position="1"/>
        <end position="27"/>
    </location>
</feature>
<dbReference type="PANTHER" id="PTHR37245:SF4">
    <property type="entry name" value="PAMP-INDUCED SECRETED PEPTIDE 1"/>
    <property type="match status" value="1"/>
</dbReference>